<dbReference type="eggNOG" id="ENOG502ZB1G">
    <property type="taxonomic scope" value="Bacteria"/>
</dbReference>
<evidence type="ECO:0000313" key="3">
    <source>
        <dbReference type="Proteomes" id="UP000006589"/>
    </source>
</evidence>
<organism evidence="2 3">
    <name type="scientific">Methylobacterium radiotolerans (strain ATCC 27329 / DSM 1819 / JCM 2831 / NBRC 15690 / NCIMB 10815 / 0-1)</name>
    <dbReference type="NCBI Taxonomy" id="426355"/>
    <lineage>
        <taxon>Bacteria</taxon>
        <taxon>Pseudomonadati</taxon>
        <taxon>Pseudomonadota</taxon>
        <taxon>Alphaproteobacteria</taxon>
        <taxon>Hyphomicrobiales</taxon>
        <taxon>Methylobacteriaceae</taxon>
        <taxon>Methylobacterium</taxon>
    </lineage>
</organism>
<dbReference type="RefSeq" id="WP_012318450.1">
    <property type="nucleotide sequence ID" value="NC_010505.1"/>
</dbReference>
<protein>
    <recommendedName>
        <fullName evidence="4">Lipoprotein</fullName>
    </recommendedName>
</protein>
<keyword evidence="1" id="KW-0732">Signal</keyword>
<evidence type="ECO:0000313" key="2">
    <source>
        <dbReference type="EMBL" id="ACB23461.1"/>
    </source>
</evidence>
<dbReference type="EMBL" id="CP001001">
    <property type="protein sequence ID" value="ACB23461.1"/>
    <property type="molecule type" value="Genomic_DNA"/>
</dbReference>
<feature type="signal peptide" evidence="1">
    <location>
        <begin position="1"/>
        <end position="32"/>
    </location>
</feature>
<accession>B1M4K2</accession>
<dbReference type="STRING" id="426355.Mrad2831_1466"/>
<proteinExistence type="predicted"/>
<feature type="chain" id="PRO_5002768283" description="Lipoprotein" evidence="1">
    <location>
        <begin position="33"/>
        <end position="374"/>
    </location>
</feature>
<evidence type="ECO:0000256" key="1">
    <source>
        <dbReference type="SAM" id="SignalP"/>
    </source>
</evidence>
<dbReference type="HOGENOM" id="CLU_775833_0_0_5"/>
<evidence type="ECO:0008006" key="4">
    <source>
        <dbReference type="Google" id="ProtNLM"/>
    </source>
</evidence>
<sequence>MSPRPTRRRRRARWAAAGLALLALACALPVAAIEGGCAAAPDPALQGRAGSGSRFGIAPDGYKRAAGDSYLTFPEWAIVHAYADLAGVTRSASESAFDYGAATAGFWTSLCGATRAAGRTGDVTAGQKVTNYVIGLSFTAEMLIQGAYERTVGALTARWRGPELADEDRFNARLLADYAAFLRQTPWYRYPFDAELARLWHEVPFTPSLRAVERRGALTLQYGVKWAYARGIAWLAGMDPAGLTIRSVVAGLDAGDATADPRIAFLGPVPAGDGGPAALMETPRYRAFTEIVRGLGARGRTVLEIAGNRRILTTVLLPAGRAVTLAGAEPLFAMPIQSEPGWQRVGYDTAVEQLVAQIRAVEAAGGRFEHAYDY</sequence>
<reference evidence="2 3" key="1">
    <citation type="submission" date="2008-03" db="EMBL/GenBank/DDBJ databases">
        <title>Complete sequence of chromosome of Methylobacterium radiotolerans JCM 2831.</title>
        <authorList>
            <consortium name="US DOE Joint Genome Institute"/>
            <person name="Copeland A."/>
            <person name="Lucas S."/>
            <person name="Lapidus A."/>
            <person name="Glavina del Rio T."/>
            <person name="Dalin E."/>
            <person name="Tice H."/>
            <person name="Bruce D."/>
            <person name="Goodwin L."/>
            <person name="Pitluck S."/>
            <person name="Kiss H."/>
            <person name="Brettin T."/>
            <person name="Detter J.C."/>
            <person name="Han C."/>
            <person name="Kuske C.R."/>
            <person name="Schmutz J."/>
            <person name="Larimer F."/>
            <person name="Land M."/>
            <person name="Hauser L."/>
            <person name="Kyrpides N."/>
            <person name="Mikhailova N."/>
            <person name="Marx C.J."/>
            <person name="Richardson P."/>
        </authorList>
    </citation>
    <scope>NUCLEOTIDE SEQUENCE [LARGE SCALE GENOMIC DNA]</scope>
    <source>
        <strain evidence="3">ATCC 27329 / DSM 1819 / JCM 2831 / NBRC 15690 / NCIMB 10815 / 0-1</strain>
    </source>
</reference>
<dbReference type="AlphaFoldDB" id="B1M4K2"/>
<dbReference type="Proteomes" id="UP000006589">
    <property type="component" value="Chromosome"/>
</dbReference>
<dbReference type="PROSITE" id="PS51257">
    <property type="entry name" value="PROKAR_LIPOPROTEIN"/>
    <property type="match status" value="1"/>
</dbReference>
<dbReference type="GeneID" id="6137486"/>
<dbReference type="PATRIC" id="fig|426355.14.peg.1500"/>
<dbReference type="KEGG" id="mrd:Mrad2831_1466"/>
<gene>
    <name evidence="2" type="ordered locus">Mrad2831_1466</name>
</gene>
<name>B1M4K2_METRJ</name>